<dbReference type="InterPro" id="IPR000477">
    <property type="entry name" value="RT_dom"/>
</dbReference>
<dbReference type="CDD" id="cd01650">
    <property type="entry name" value="RT_nLTR_like"/>
    <property type="match status" value="1"/>
</dbReference>
<dbReference type="Proteomes" id="UP000601435">
    <property type="component" value="Unassembled WGS sequence"/>
</dbReference>
<gene>
    <name evidence="3" type="primary">pol</name>
    <name evidence="3" type="ORF">SNEC2469_LOCUS9524</name>
</gene>
<protein>
    <submittedName>
        <fullName evidence="3">Pol protein</fullName>
    </submittedName>
</protein>
<dbReference type="PROSITE" id="PS50878">
    <property type="entry name" value="RT_POL"/>
    <property type="match status" value="1"/>
</dbReference>
<sequence length="1279" mass="142280">PSTPRSEGPGGRQFGEVDELQIVVGGWNECKREHIEQDVHEIFGKMDGDALVKQIFIPYVRCGYCRIEINYPESDIWKQRKLQGVIVQAIKELGFVSRSPGQERCKFWATRNRSIQDRAKVRAVISTWELCVRHVGELCADKDWRGKVWVNSVQVLHHVDVRRVILEHFGVSEEVRGAEMTFHKREDYRMALPSDHNAVGIVALWGELQHQPEWDDEEIRDLIKARARSKDEWQRAALMQEIHQRRTEAKATHKQHLLEEARSCNCRAIAHMRASASGGKTQGSYIQRCGGAQQASTDLFSFYEKKYQALEAPPSQEQLDALTTLHESQPAPDVTVEEIFKAMKGARNGVSSGLDGTNYEGFRHLLGQDKNNRIPRYFSELIRGTKPLPASWRKGRIVLLPKVPRPAQPKDLRPICLTPVLGRIFSKVLMNRVHQFAPQYSGHQIGCRPGVQAADGIMAAQATLQLLKQVRGQAFAAKVDIKAAFDSLSLNAVLKWLRSCRPGIECSRLYQLLSGTSVELCLGGESKTISLDRGLMQGTAYSADVFSRVMDFFLAPLHDQFDSAYEEWNQPPLGLPHFIVYADDIILFADSSASLQKKLQSIVDSLSVLGLEVNPDKSRVMASNDGAIPGLWLRGRAEPLLAEESLVFLGVPLAHTHTPHKILTHMLRKTSNAYYGFKRLMDSGHAPIGVRLLIFSTYITAKWAWCAPLLIPTKQALRRIESAKNTFLLSLFRLPTDPLLSWIGNTISRRRAVRYLCQVNGGPNWRAVWLGRQWAYLGHLARTPHKQPMRRLLTMCHSRNIGGTLQDFTEVPYSTPLHAIRAAKVTGLRLPVFMPKELLQRGVFHGHVPLALLTDATEALNLLDRTMACALERRALELLEHGEPSYQDACALAQQMLAVCEGPVALGAYVRVKAGIRQNTHAYPETTRFFAKFLADEFPGDSFLTLQIQMNRNREPHRTWVEDPAGTLPLKCPDGKMTMGIQGHTARGDAPPGHAALDGAQYLMGGILSILEQNGVNHVYAVTVVVGIFVAWTVMTCVKSRGRVTGPLPATTGVHAPDPSLATKTEAQVMLENMIQHLEGRLLHATSASTDGSVATITMSVDTVVDAVGQAINAKMMELKPFDKVMEAFSTATNSLDSAEKEGLKELIGLLKTVASSLEATRESSQKGADLAGAQTKQLDTLQQLLHSAGQTEQARFGTLDKQMKQKMDAHQEELLGKLSSFEQTFTKAMTKHDTDHARLDVLIAKLDGVASKFDKLPDTDSHGSRKKGPAREHKYTHA</sequence>
<dbReference type="Gene3D" id="3.30.70.270">
    <property type="match status" value="1"/>
</dbReference>
<evidence type="ECO:0000313" key="4">
    <source>
        <dbReference type="Proteomes" id="UP000601435"/>
    </source>
</evidence>
<reference evidence="3" key="1">
    <citation type="submission" date="2021-02" db="EMBL/GenBank/DDBJ databases">
        <authorList>
            <person name="Dougan E. K."/>
            <person name="Rhodes N."/>
            <person name="Thang M."/>
            <person name="Chan C."/>
        </authorList>
    </citation>
    <scope>NUCLEOTIDE SEQUENCE</scope>
</reference>
<organism evidence="3 4">
    <name type="scientific">Symbiodinium necroappetens</name>
    <dbReference type="NCBI Taxonomy" id="1628268"/>
    <lineage>
        <taxon>Eukaryota</taxon>
        <taxon>Sar</taxon>
        <taxon>Alveolata</taxon>
        <taxon>Dinophyceae</taxon>
        <taxon>Suessiales</taxon>
        <taxon>Symbiodiniaceae</taxon>
        <taxon>Symbiodinium</taxon>
    </lineage>
</organism>
<evidence type="ECO:0000313" key="3">
    <source>
        <dbReference type="EMBL" id="CAE7360946.1"/>
    </source>
</evidence>
<dbReference type="InterPro" id="IPR043502">
    <property type="entry name" value="DNA/RNA_pol_sf"/>
</dbReference>
<evidence type="ECO:0000256" key="1">
    <source>
        <dbReference type="SAM" id="MobiDB-lite"/>
    </source>
</evidence>
<feature type="non-terminal residue" evidence="3">
    <location>
        <position position="1"/>
    </location>
</feature>
<name>A0A812PPX1_9DINO</name>
<dbReference type="SUPFAM" id="SSF56672">
    <property type="entry name" value="DNA/RNA polymerases"/>
    <property type="match status" value="1"/>
</dbReference>
<dbReference type="PANTHER" id="PTHR19446">
    <property type="entry name" value="REVERSE TRANSCRIPTASES"/>
    <property type="match status" value="1"/>
</dbReference>
<proteinExistence type="predicted"/>
<dbReference type="Pfam" id="PF00078">
    <property type="entry name" value="RVT_1"/>
    <property type="match status" value="1"/>
</dbReference>
<dbReference type="InterPro" id="IPR043128">
    <property type="entry name" value="Rev_trsase/Diguanyl_cyclase"/>
</dbReference>
<dbReference type="AlphaFoldDB" id="A0A812PPX1"/>
<dbReference type="EMBL" id="CAJNJA010015379">
    <property type="protein sequence ID" value="CAE7360946.1"/>
    <property type="molecule type" value="Genomic_DNA"/>
</dbReference>
<accession>A0A812PPX1</accession>
<comment type="caution">
    <text evidence="3">The sequence shown here is derived from an EMBL/GenBank/DDBJ whole genome shotgun (WGS) entry which is preliminary data.</text>
</comment>
<feature type="domain" description="Reverse transcriptase" evidence="2">
    <location>
        <begin position="381"/>
        <end position="653"/>
    </location>
</feature>
<keyword evidence="4" id="KW-1185">Reference proteome</keyword>
<dbReference type="OrthoDB" id="448152at2759"/>
<feature type="region of interest" description="Disordered" evidence="1">
    <location>
        <begin position="1254"/>
        <end position="1279"/>
    </location>
</feature>
<evidence type="ECO:0000259" key="2">
    <source>
        <dbReference type="PROSITE" id="PS50878"/>
    </source>
</evidence>